<feature type="compositionally biased region" description="Low complexity" evidence="1">
    <location>
        <begin position="80"/>
        <end position="99"/>
    </location>
</feature>
<accession>A0ABS9DYS4</accession>
<proteinExistence type="predicted"/>
<keyword evidence="3" id="KW-1185">Reference proteome</keyword>
<reference evidence="2 3" key="1">
    <citation type="submission" date="2022-01" db="EMBL/GenBank/DDBJ databases">
        <authorList>
            <person name="Won M."/>
            <person name="Kim S.-J."/>
            <person name="Kwon S.-W."/>
        </authorList>
    </citation>
    <scope>NUCLEOTIDE SEQUENCE [LARGE SCALE GENOMIC DNA]</scope>
    <source>
        <strain evidence="2 3">KCTC 23505</strain>
    </source>
</reference>
<dbReference type="RefSeq" id="WP_235705190.1">
    <property type="nucleotide sequence ID" value="NZ_JAKGBZ010000033.1"/>
</dbReference>
<feature type="region of interest" description="Disordered" evidence="1">
    <location>
        <begin position="64"/>
        <end position="103"/>
    </location>
</feature>
<gene>
    <name evidence="2" type="ORF">L2A60_14535</name>
</gene>
<sequence>MKFDDPPERHGQNVDLAALARDWITLWQSELAAMANDRELREAWIGLLALWAGAASSAIDIAQRAARHEPSRATPRRYAGTDGTARPAPGGAAPPASGDPVEHLHRRIAELEARLAALERGGGSG</sequence>
<name>A0ABS9DYS4_9PROT</name>
<organism evidence="2 3">
    <name type="scientific">Acidiphilium iwatense</name>
    <dbReference type="NCBI Taxonomy" id="768198"/>
    <lineage>
        <taxon>Bacteria</taxon>
        <taxon>Pseudomonadati</taxon>
        <taxon>Pseudomonadota</taxon>
        <taxon>Alphaproteobacteria</taxon>
        <taxon>Acetobacterales</taxon>
        <taxon>Acidocellaceae</taxon>
        <taxon>Acidiphilium</taxon>
    </lineage>
</organism>
<evidence type="ECO:0008006" key="4">
    <source>
        <dbReference type="Google" id="ProtNLM"/>
    </source>
</evidence>
<evidence type="ECO:0000256" key="1">
    <source>
        <dbReference type="SAM" id="MobiDB-lite"/>
    </source>
</evidence>
<dbReference type="EMBL" id="JAKGBZ010000033">
    <property type="protein sequence ID" value="MCF3947895.1"/>
    <property type="molecule type" value="Genomic_DNA"/>
</dbReference>
<evidence type="ECO:0000313" key="3">
    <source>
        <dbReference type="Proteomes" id="UP001521209"/>
    </source>
</evidence>
<evidence type="ECO:0000313" key="2">
    <source>
        <dbReference type="EMBL" id="MCF3947895.1"/>
    </source>
</evidence>
<comment type="caution">
    <text evidence="2">The sequence shown here is derived from an EMBL/GenBank/DDBJ whole genome shotgun (WGS) entry which is preliminary data.</text>
</comment>
<dbReference type="Proteomes" id="UP001521209">
    <property type="component" value="Unassembled WGS sequence"/>
</dbReference>
<protein>
    <recommendedName>
        <fullName evidence="4">Poly(3-hydroxyalkanoate) polymerase subunit PhaE</fullName>
    </recommendedName>
</protein>